<dbReference type="AlphaFoldDB" id="A0A7X5TUW8"/>
<evidence type="ECO:0000259" key="1">
    <source>
        <dbReference type="Pfam" id="PF00501"/>
    </source>
</evidence>
<dbReference type="InterPro" id="IPR000873">
    <property type="entry name" value="AMP-dep_synth/lig_dom"/>
</dbReference>
<dbReference type="Pfam" id="PF13193">
    <property type="entry name" value="AMP-binding_C"/>
    <property type="match status" value="1"/>
</dbReference>
<dbReference type="RefSeq" id="WP_167150504.1">
    <property type="nucleotide sequence ID" value="NZ_JAAMOX010000002.1"/>
</dbReference>
<dbReference type="PANTHER" id="PTHR43767">
    <property type="entry name" value="LONG-CHAIN-FATTY-ACID--COA LIGASE"/>
    <property type="match status" value="1"/>
</dbReference>
<evidence type="ECO:0000313" key="4">
    <source>
        <dbReference type="Proteomes" id="UP000541033"/>
    </source>
</evidence>
<feature type="domain" description="AMP-dependent synthetase/ligase" evidence="1">
    <location>
        <begin position="51"/>
        <end position="210"/>
    </location>
</feature>
<dbReference type="InterPro" id="IPR020845">
    <property type="entry name" value="AMP-binding_CS"/>
</dbReference>
<reference evidence="3 4" key="1">
    <citation type="submission" date="2020-02" db="EMBL/GenBank/DDBJ databases">
        <title>Sequencing the genomes of 1000 actinobacteria strains.</title>
        <authorList>
            <person name="Klenk H.-P."/>
        </authorList>
    </citation>
    <scope>NUCLEOTIDE SEQUENCE [LARGE SCALE GENOMIC DNA]</scope>
    <source>
        <strain evidence="3 4">DSM 27960</strain>
    </source>
</reference>
<evidence type="ECO:0000259" key="2">
    <source>
        <dbReference type="Pfam" id="PF13193"/>
    </source>
</evidence>
<accession>A0A7X5TUW8</accession>
<keyword evidence="3" id="KW-0436">Ligase</keyword>
<dbReference type="EC" id="6.2.1.26" evidence="3"/>
<dbReference type="Proteomes" id="UP000541033">
    <property type="component" value="Unassembled WGS sequence"/>
</dbReference>
<keyword evidence="4" id="KW-1185">Reference proteome</keyword>
<dbReference type="Pfam" id="PF00501">
    <property type="entry name" value="AMP-binding"/>
    <property type="match status" value="1"/>
</dbReference>
<organism evidence="3 4">
    <name type="scientific">Lysinibacter cavernae</name>
    <dbReference type="NCBI Taxonomy" id="1640652"/>
    <lineage>
        <taxon>Bacteria</taxon>
        <taxon>Bacillati</taxon>
        <taxon>Actinomycetota</taxon>
        <taxon>Actinomycetes</taxon>
        <taxon>Micrococcales</taxon>
        <taxon>Microbacteriaceae</taxon>
        <taxon>Lysinibacter</taxon>
    </lineage>
</organism>
<gene>
    <name evidence="3" type="ORF">FHX76_001978</name>
</gene>
<dbReference type="PANTHER" id="PTHR43767:SF1">
    <property type="entry name" value="NONRIBOSOMAL PEPTIDE SYNTHASE PES1 (EUROFUNG)-RELATED"/>
    <property type="match status" value="1"/>
</dbReference>
<dbReference type="InterPro" id="IPR025110">
    <property type="entry name" value="AMP-bd_C"/>
</dbReference>
<feature type="domain" description="AMP-binding enzyme C-terminal" evidence="2">
    <location>
        <begin position="293"/>
        <end position="365"/>
    </location>
</feature>
<dbReference type="InterPro" id="IPR042099">
    <property type="entry name" value="ANL_N_sf"/>
</dbReference>
<evidence type="ECO:0000313" key="3">
    <source>
        <dbReference type="EMBL" id="NIH54082.1"/>
    </source>
</evidence>
<sequence>MTIPLRVLEVAEPADVLAQLDGVLAGDFALLPVPSGTKPPTGVPATVDAAIGLVIHTSGSTGTPKSVALGREALIASAEATAEALGGVGQWVSVLPAHLVSGIHTLLRSTLAGVQPVIGHRGSFSPAALLDDLDRATAERVYVSLVPAQLHRLIEHLEATPADRFRAARFAALLVGGQGVPPAWLERAGRLGLPVVRSYGSTETSGGCVYDGRGIGATVVRISDGEIQLSGPTLAREYLGDPAKTAASFLSDAHGRWYRTGDLGRLDDGVLTVLGRRDNVIISGGTNVALDSVERVVRGLDGYAEAVVLGVDSAEWGQVPVVVVPESDVSSDLTQLRRTITDALGRAAAPARILRLPSIPELPGGKPDRVLIADMIRNIPSDDA</sequence>
<dbReference type="GO" id="GO:0008756">
    <property type="term" value="F:o-succinylbenzoate-CoA ligase activity"/>
    <property type="evidence" value="ECO:0007669"/>
    <property type="project" value="UniProtKB-EC"/>
</dbReference>
<dbReference type="EMBL" id="JAAMOX010000002">
    <property type="protein sequence ID" value="NIH54082.1"/>
    <property type="molecule type" value="Genomic_DNA"/>
</dbReference>
<dbReference type="SUPFAM" id="SSF56801">
    <property type="entry name" value="Acetyl-CoA synthetase-like"/>
    <property type="match status" value="1"/>
</dbReference>
<dbReference type="InterPro" id="IPR050237">
    <property type="entry name" value="ATP-dep_AMP-bd_enzyme"/>
</dbReference>
<dbReference type="PROSITE" id="PS00455">
    <property type="entry name" value="AMP_BINDING"/>
    <property type="match status" value="1"/>
</dbReference>
<comment type="caution">
    <text evidence="3">The sequence shown here is derived from an EMBL/GenBank/DDBJ whole genome shotgun (WGS) entry which is preliminary data.</text>
</comment>
<protein>
    <submittedName>
        <fullName evidence="3">O-succinylbenzoic acid--CoA ligase</fullName>
        <ecNumber evidence="3">6.2.1.26</ecNumber>
    </submittedName>
</protein>
<dbReference type="Gene3D" id="3.30.300.30">
    <property type="match status" value="1"/>
</dbReference>
<proteinExistence type="predicted"/>
<name>A0A7X5TUW8_9MICO</name>
<dbReference type="Gene3D" id="3.40.50.12780">
    <property type="entry name" value="N-terminal domain of ligase-like"/>
    <property type="match status" value="1"/>
</dbReference>
<dbReference type="InterPro" id="IPR045851">
    <property type="entry name" value="AMP-bd_C_sf"/>
</dbReference>